<dbReference type="PANTHER" id="PTHR47981">
    <property type="entry name" value="RAB FAMILY"/>
    <property type="match status" value="1"/>
</dbReference>
<dbReference type="STRING" id="400727.A0A2T7NUV1"/>
<dbReference type="SMART" id="SM00175">
    <property type="entry name" value="RAB"/>
    <property type="match status" value="1"/>
</dbReference>
<sequence length="101" mass="11456">MDVPKWSNYNTDFEDSLRLAAPKVCREVSLKVLVLGDMMVGKTSLVQRYVKNAFKHHYKGTIGVDFTIKSIQWSEELTIKVQFWDIAGMQADTSDPLISCA</sequence>
<accession>A0A2T7NUV1</accession>
<dbReference type="GO" id="GO:0005770">
    <property type="term" value="C:late endosome"/>
    <property type="evidence" value="ECO:0007669"/>
    <property type="project" value="TreeGrafter"/>
</dbReference>
<keyword evidence="2" id="KW-0547">Nucleotide-binding</keyword>
<evidence type="ECO:0000256" key="1">
    <source>
        <dbReference type="ARBA" id="ARBA00006270"/>
    </source>
</evidence>
<keyword evidence="5" id="KW-1185">Reference proteome</keyword>
<comment type="caution">
    <text evidence="4">The sequence shown here is derived from an EMBL/GenBank/DDBJ whole genome shotgun (WGS) entry which is preliminary data.</text>
</comment>
<evidence type="ECO:0000313" key="4">
    <source>
        <dbReference type="EMBL" id="PVD24932.1"/>
    </source>
</evidence>
<dbReference type="InterPro" id="IPR027417">
    <property type="entry name" value="P-loop_NTPase"/>
</dbReference>
<reference evidence="4 5" key="1">
    <citation type="submission" date="2018-04" db="EMBL/GenBank/DDBJ databases">
        <title>The genome of golden apple snail Pomacea canaliculata provides insight into stress tolerance and invasive adaptation.</title>
        <authorList>
            <person name="Liu C."/>
            <person name="Liu B."/>
            <person name="Ren Y."/>
            <person name="Zhang Y."/>
            <person name="Wang H."/>
            <person name="Li S."/>
            <person name="Jiang F."/>
            <person name="Yin L."/>
            <person name="Zhang G."/>
            <person name="Qian W."/>
            <person name="Fan W."/>
        </authorList>
    </citation>
    <scope>NUCLEOTIDE SEQUENCE [LARGE SCALE GENOMIC DNA]</scope>
    <source>
        <strain evidence="4">SZHN2017</strain>
        <tissue evidence="4">Muscle</tissue>
    </source>
</reference>
<proteinExistence type="inferred from homology"/>
<name>A0A2T7NUV1_POMCA</name>
<dbReference type="GO" id="GO:0005525">
    <property type="term" value="F:GTP binding"/>
    <property type="evidence" value="ECO:0007669"/>
    <property type="project" value="UniProtKB-KW"/>
</dbReference>
<dbReference type="EMBL" id="PZQS01000009">
    <property type="protein sequence ID" value="PVD24932.1"/>
    <property type="molecule type" value="Genomic_DNA"/>
</dbReference>
<dbReference type="PANTHER" id="PTHR47981:SF20">
    <property type="entry name" value="RAS-RELATED PROTEIN RAB-7A"/>
    <property type="match status" value="1"/>
</dbReference>
<evidence type="ECO:0000313" key="5">
    <source>
        <dbReference type="Proteomes" id="UP000245119"/>
    </source>
</evidence>
<dbReference type="SUPFAM" id="SSF52540">
    <property type="entry name" value="P-loop containing nucleoside triphosphate hydrolases"/>
    <property type="match status" value="1"/>
</dbReference>
<organism evidence="4 5">
    <name type="scientific">Pomacea canaliculata</name>
    <name type="common">Golden apple snail</name>
    <dbReference type="NCBI Taxonomy" id="400727"/>
    <lineage>
        <taxon>Eukaryota</taxon>
        <taxon>Metazoa</taxon>
        <taxon>Spiralia</taxon>
        <taxon>Lophotrochozoa</taxon>
        <taxon>Mollusca</taxon>
        <taxon>Gastropoda</taxon>
        <taxon>Caenogastropoda</taxon>
        <taxon>Architaenioglossa</taxon>
        <taxon>Ampullarioidea</taxon>
        <taxon>Ampullariidae</taxon>
        <taxon>Pomacea</taxon>
    </lineage>
</organism>
<dbReference type="Proteomes" id="UP000245119">
    <property type="component" value="Linkage Group LG9"/>
</dbReference>
<protein>
    <recommendedName>
        <fullName evidence="6">Ras-related protein Rab</fullName>
    </recommendedName>
</protein>
<comment type="similarity">
    <text evidence="1">Belongs to the small GTPase superfamily. Rab family.</text>
</comment>
<dbReference type="GO" id="GO:0090385">
    <property type="term" value="P:phagosome-lysosome fusion"/>
    <property type="evidence" value="ECO:0007669"/>
    <property type="project" value="TreeGrafter"/>
</dbReference>
<dbReference type="Pfam" id="PF08477">
    <property type="entry name" value="Roc"/>
    <property type="match status" value="1"/>
</dbReference>
<evidence type="ECO:0000256" key="2">
    <source>
        <dbReference type="ARBA" id="ARBA00022741"/>
    </source>
</evidence>
<dbReference type="AlphaFoldDB" id="A0A2T7NUV1"/>
<dbReference type="OrthoDB" id="245989at2759"/>
<dbReference type="PROSITE" id="PS51419">
    <property type="entry name" value="RAB"/>
    <property type="match status" value="1"/>
</dbReference>
<keyword evidence="3" id="KW-0342">GTP-binding</keyword>
<dbReference type="GO" id="GO:0005764">
    <property type="term" value="C:lysosome"/>
    <property type="evidence" value="ECO:0007669"/>
    <property type="project" value="TreeGrafter"/>
</dbReference>
<evidence type="ECO:0008006" key="6">
    <source>
        <dbReference type="Google" id="ProtNLM"/>
    </source>
</evidence>
<evidence type="ECO:0000256" key="3">
    <source>
        <dbReference type="ARBA" id="ARBA00023134"/>
    </source>
</evidence>
<dbReference type="GO" id="GO:0045335">
    <property type="term" value="C:phagocytic vesicle"/>
    <property type="evidence" value="ECO:0007669"/>
    <property type="project" value="TreeGrafter"/>
</dbReference>
<dbReference type="Gene3D" id="3.40.50.300">
    <property type="entry name" value="P-loop containing nucleotide triphosphate hydrolases"/>
    <property type="match status" value="1"/>
</dbReference>
<dbReference type="GO" id="GO:0008333">
    <property type="term" value="P:endosome to lysosome transport"/>
    <property type="evidence" value="ECO:0007669"/>
    <property type="project" value="TreeGrafter"/>
</dbReference>
<dbReference type="PRINTS" id="PR00449">
    <property type="entry name" value="RASTRNSFRMNG"/>
</dbReference>
<gene>
    <name evidence="4" type="ORF">C0Q70_15426</name>
</gene>